<keyword evidence="10" id="KW-1185">Reference proteome</keyword>
<reference evidence="9 10" key="1">
    <citation type="submission" date="2018-07" db="EMBL/GenBank/DDBJ databases">
        <title>Identification of phenol metabolism pathways in Arcobacter.</title>
        <authorList>
            <person name="Miller W.G."/>
            <person name="Yee E."/>
            <person name="Bono J.L."/>
        </authorList>
    </citation>
    <scope>NUCLEOTIDE SEQUENCE [LARGE SCALE GENOMIC DNA]</scope>
    <source>
        <strain evidence="9 10">W63</strain>
    </source>
</reference>
<keyword evidence="3" id="KW-1003">Cell membrane</keyword>
<dbReference type="InterPro" id="IPR051447">
    <property type="entry name" value="Lipoprotein-release_system"/>
</dbReference>
<keyword evidence="5 7" id="KW-1133">Transmembrane helix</keyword>
<organism evidence="9 10">
    <name type="scientific">Arcobacter aquimarinus</name>
    <dbReference type="NCBI Taxonomy" id="1315211"/>
    <lineage>
        <taxon>Bacteria</taxon>
        <taxon>Pseudomonadati</taxon>
        <taxon>Campylobacterota</taxon>
        <taxon>Epsilonproteobacteria</taxon>
        <taxon>Campylobacterales</taxon>
        <taxon>Arcobacteraceae</taxon>
        <taxon>Arcobacter</taxon>
    </lineage>
</organism>
<gene>
    <name evidence="9" type="ORF">AAQM_2303</name>
</gene>
<evidence type="ECO:0000256" key="4">
    <source>
        <dbReference type="ARBA" id="ARBA00022692"/>
    </source>
</evidence>
<feature type="transmembrane region" description="Helical" evidence="7">
    <location>
        <begin position="6"/>
        <end position="34"/>
    </location>
</feature>
<name>A0AAE7B3V7_9BACT</name>
<protein>
    <submittedName>
        <fullName evidence="9">ABC transporter, permease protein, FtsX/LolE family</fullName>
    </submittedName>
</protein>
<feature type="domain" description="ABC3 transporter permease C-terminal" evidence="8">
    <location>
        <begin position="278"/>
        <end position="402"/>
    </location>
</feature>
<feature type="transmembrane region" description="Helical" evidence="7">
    <location>
        <begin position="41"/>
        <end position="60"/>
    </location>
</feature>
<dbReference type="KEGG" id="aaqi:AAQM_2303"/>
<evidence type="ECO:0000256" key="7">
    <source>
        <dbReference type="SAM" id="Phobius"/>
    </source>
</evidence>
<comment type="similarity">
    <text evidence="2">Belongs to the ABC-4 integral membrane protein family. LolC/E subfamily.</text>
</comment>
<dbReference type="GO" id="GO:0044874">
    <property type="term" value="P:lipoprotein localization to outer membrane"/>
    <property type="evidence" value="ECO:0007669"/>
    <property type="project" value="TreeGrafter"/>
</dbReference>
<evidence type="ECO:0000256" key="5">
    <source>
        <dbReference type="ARBA" id="ARBA00022989"/>
    </source>
</evidence>
<dbReference type="InterPro" id="IPR003838">
    <property type="entry name" value="ABC3_permease_C"/>
</dbReference>
<evidence type="ECO:0000259" key="8">
    <source>
        <dbReference type="Pfam" id="PF02687"/>
    </source>
</evidence>
<evidence type="ECO:0000256" key="1">
    <source>
        <dbReference type="ARBA" id="ARBA00004651"/>
    </source>
</evidence>
<sequence length="411" mass="47954">MILQNYILYLFKSLIWILLMKNSVFLNFLFLLLIKHKSKHIAILIISIIIVFLSSSVLFLSSSLKKEIFQTIENQSDFIVQKINNGKVIDTPTSWIEDFSSINGISKIEQRVYGSYYFMPENVYFTIVGVDLFEEHTNKNIKELLNILNISNFLEQDSMIIGNGVKKLFDKYHYFDSYDFKLFNKDIKEVKIFKDLPKEMNLVANDLIIMDITLAKEILNIKENESSDIVLNVPNDLEKQNIKEQLLLKHSNIRILEKEELKKMYENMFNYKGGIFLILFIVVLFTFVLILYQRYSMISSNDKREIGILKAVGWSIKDIIKLKIMENFLVAFIAFLLGIIISYIFVFILNAPLLKNIFIGFSNMENDFIISTNIEFSTLITLFLFFIIPFLSAVLIPVWKIAIIDSTKSMK</sequence>
<feature type="transmembrane region" description="Helical" evidence="7">
    <location>
        <begin position="328"/>
        <end position="354"/>
    </location>
</feature>
<evidence type="ECO:0000256" key="6">
    <source>
        <dbReference type="ARBA" id="ARBA00023136"/>
    </source>
</evidence>
<dbReference type="GO" id="GO:0098797">
    <property type="term" value="C:plasma membrane protein complex"/>
    <property type="evidence" value="ECO:0007669"/>
    <property type="project" value="TreeGrafter"/>
</dbReference>
<evidence type="ECO:0000256" key="3">
    <source>
        <dbReference type="ARBA" id="ARBA00022475"/>
    </source>
</evidence>
<dbReference type="EMBL" id="CP030944">
    <property type="protein sequence ID" value="QKE27003.1"/>
    <property type="molecule type" value="Genomic_DNA"/>
</dbReference>
<dbReference type="PANTHER" id="PTHR30489">
    <property type="entry name" value="LIPOPROTEIN-RELEASING SYSTEM TRANSMEMBRANE PROTEIN LOLE"/>
    <property type="match status" value="1"/>
</dbReference>
<feature type="transmembrane region" description="Helical" evidence="7">
    <location>
        <begin position="374"/>
        <end position="402"/>
    </location>
</feature>
<keyword evidence="6 7" id="KW-0472">Membrane</keyword>
<dbReference type="PANTHER" id="PTHR30489:SF0">
    <property type="entry name" value="LIPOPROTEIN-RELEASING SYSTEM TRANSMEMBRANE PROTEIN LOLE"/>
    <property type="match status" value="1"/>
</dbReference>
<comment type="subcellular location">
    <subcellularLocation>
        <location evidence="1">Cell membrane</location>
        <topology evidence="1">Multi-pass membrane protein</topology>
    </subcellularLocation>
</comment>
<evidence type="ECO:0000313" key="9">
    <source>
        <dbReference type="EMBL" id="QKE27003.1"/>
    </source>
</evidence>
<keyword evidence="4 7" id="KW-0812">Transmembrane</keyword>
<dbReference type="AlphaFoldDB" id="A0AAE7B3V7"/>
<accession>A0AAE7B3V7</accession>
<proteinExistence type="inferred from homology"/>
<feature type="transmembrane region" description="Helical" evidence="7">
    <location>
        <begin position="273"/>
        <end position="292"/>
    </location>
</feature>
<dbReference type="Proteomes" id="UP000502065">
    <property type="component" value="Chromosome"/>
</dbReference>
<dbReference type="Pfam" id="PF02687">
    <property type="entry name" value="FtsX"/>
    <property type="match status" value="1"/>
</dbReference>
<evidence type="ECO:0000313" key="10">
    <source>
        <dbReference type="Proteomes" id="UP000502065"/>
    </source>
</evidence>
<evidence type="ECO:0000256" key="2">
    <source>
        <dbReference type="ARBA" id="ARBA00005236"/>
    </source>
</evidence>